<dbReference type="RefSeq" id="WP_252115387.1">
    <property type="nucleotide sequence ID" value="NZ_JAMSCK010000006.1"/>
</dbReference>
<accession>A0ABT0Z518</accession>
<feature type="signal peptide" evidence="1">
    <location>
        <begin position="1"/>
        <end position="20"/>
    </location>
</feature>
<evidence type="ECO:0000313" key="3">
    <source>
        <dbReference type="EMBL" id="MCM8570818.1"/>
    </source>
</evidence>
<dbReference type="Pfam" id="PF09917">
    <property type="entry name" value="DUF2147"/>
    <property type="match status" value="1"/>
</dbReference>
<organism evidence="3 4">
    <name type="scientific">Gramella jeungdoensis</name>
    <dbReference type="NCBI Taxonomy" id="708091"/>
    <lineage>
        <taxon>Bacteria</taxon>
        <taxon>Pseudomonadati</taxon>
        <taxon>Bacteroidota</taxon>
        <taxon>Flavobacteriia</taxon>
        <taxon>Flavobacteriales</taxon>
        <taxon>Flavobacteriaceae</taxon>
        <taxon>Christiangramia</taxon>
    </lineage>
</organism>
<keyword evidence="1" id="KW-0732">Signal</keyword>
<comment type="caution">
    <text evidence="3">The sequence shown here is derived from an EMBL/GenBank/DDBJ whole genome shotgun (WGS) entry which is preliminary data.</text>
</comment>
<dbReference type="PANTHER" id="PTHR36919:SF3">
    <property type="entry name" value="BLL5882 PROTEIN"/>
    <property type="match status" value="1"/>
</dbReference>
<evidence type="ECO:0000259" key="2">
    <source>
        <dbReference type="Pfam" id="PF09917"/>
    </source>
</evidence>
<feature type="chain" id="PRO_5045642345" evidence="1">
    <location>
        <begin position="21"/>
        <end position="141"/>
    </location>
</feature>
<dbReference type="Proteomes" id="UP001155077">
    <property type="component" value="Unassembled WGS sequence"/>
</dbReference>
<dbReference type="Gene3D" id="2.40.128.520">
    <property type="match status" value="1"/>
</dbReference>
<feature type="domain" description="DUF2147" evidence="2">
    <location>
        <begin position="25"/>
        <end position="139"/>
    </location>
</feature>
<proteinExistence type="predicted"/>
<gene>
    <name evidence="3" type="ORF">NE848_15585</name>
</gene>
<evidence type="ECO:0000256" key="1">
    <source>
        <dbReference type="SAM" id="SignalP"/>
    </source>
</evidence>
<dbReference type="EMBL" id="JAMSCK010000006">
    <property type="protein sequence ID" value="MCM8570818.1"/>
    <property type="molecule type" value="Genomic_DNA"/>
</dbReference>
<protein>
    <submittedName>
        <fullName evidence="3">DUF2147 domain-containing protein</fullName>
    </submittedName>
</protein>
<keyword evidence="4" id="KW-1185">Reference proteome</keyword>
<dbReference type="InterPro" id="IPR019223">
    <property type="entry name" value="DUF2147"/>
</dbReference>
<evidence type="ECO:0000313" key="4">
    <source>
        <dbReference type="Proteomes" id="UP001155077"/>
    </source>
</evidence>
<name>A0ABT0Z518_9FLAO</name>
<dbReference type="PANTHER" id="PTHR36919">
    <property type="entry name" value="BLR1215 PROTEIN"/>
    <property type="match status" value="1"/>
</dbReference>
<reference evidence="3" key="1">
    <citation type="submission" date="2022-06" db="EMBL/GenBank/DDBJ databases">
        <title>Gramella sediminis sp. nov., isolated from deep-sea sediment of the Indian Ocean.</title>
        <authorList>
            <person name="Yang L."/>
        </authorList>
    </citation>
    <scope>NUCLEOTIDE SEQUENCE</scope>
    <source>
        <strain evidence="3">HMD3159</strain>
    </source>
</reference>
<sequence>MKKTLLHLLLLVFLPFATHSQSVVGKWKNTNSEGKVNSIIEIYKKGDEVYGKVDRIIKEEDRDRRCTKCEGDLKDEPIEGMELMKGLKKEGDEYVNGTIVDPKSGKKYRCKIWLDDDNPDILKVRGYLAFFYKTKTWRRAE</sequence>